<dbReference type="InterPro" id="IPR017628">
    <property type="entry name" value="OHmuconic_semiald_DH"/>
</dbReference>
<dbReference type="Gene3D" id="3.40.309.10">
    <property type="entry name" value="Aldehyde Dehydrogenase, Chain A, domain 2"/>
    <property type="match status" value="1"/>
</dbReference>
<dbReference type="EC" id="1.2.1.60" evidence="5"/>
<evidence type="ECO:0000259" key="4">
    <source>
        <dbReference type="Pfam" id="PF00171"/>
    </source>
</evidence>
<dbReference type="AlphaFoldDB" id="A0A160TT78"/>
<evidence type="ECO:0000313" key="5">
    <source>
        <dbReference type="EMBL" id="CUS54028.1"/>
    </source>
</evidence>
<accession>A0A160TT78</accession>
<dbReference type="InterPro" id="IPR015590">
    <property type="entry name" value="Aldehyde_DH_dom"/>
</dbReference>
<evidence type="ECO:0000256" key="1">
    <source>
        <dbReference type="ARBA" id="ARBA00009986"/>
    </source>
</evidence>
<dbReference type="PROSITE" id="PS00687">
    <property type="entry name" value="ALDEHYDE_DEHYDR_GLU"/>
    <property type="match status" value="1"/>
</dbReference>
<dbReference type="GO" id="GO:0018480">
    <property type="term" value="F:5-carboxymethyl-2-hydroxymuconic-semialdehyde dehydrogenase activity"/>
    <property type="evidence" value="ECO:0007669"/>
    <property type="project" value="UniProtKB-EC"/>
</dbReference>
<dbReference type="PANTHER" id="PTHR43720:SF2">
    <property type="entry name" value="2-AMINOMUCONIC SEMIALDEHYDE DEHYDROGENASE"/>
    <property type="match status" value="1"/>
</dbReference>
<dbReference type="InterPro" id="IPR016162">
    <property type="entry name" value="Ald_DH_N"/>
</dbReference>
<dbReference type="InterPro" id="IPR016163">
    <property type="entry name" value="Ald_DH_C"/>
</dbReference>
<sequence length="491" mass="53396">MSILNQNPLPFFINGQYVSPTGRQTFENINPVNGTLNFDVLESNADDVDHAVNSARSALAGPWAGIDVDKRARLLHKVADLIDSRRDEFLAAEISDTGKPVQLAGHIDIPRGAANFRVFADIIKSQSDETFRMSTPDGGEAINLTVRKPKGVIAVICPWNLPLLLMTWKVAPALACGNTVVVKPSEETPATATLLGEIMNEAGIPPGVYNVVHGFGPNSTGEHLARHPDVDAVTFTGETSSGAAIMKSVADDIKDVSFELGGKNPGVIFADADFEQAVEGTSRSIFANCGQVCLSTERIYVERPIFDRFTEALAERASSLVRGDPFAEKTSMGPLISSVHRDKVLSYYRHATELGANVIVGGGAPEMPAPWQHGYWIEPTLWTGLDETSQIVKEEIFGPCCHVRPFDDIDEVVSLANDTEYGLAATLWTQDVKKANQVATRIDCGITWVNCWFLRDLRTPFGGAKKSGIGREGGEYSLEFYTELQNICLKV</sequence>
<name>A0A160TT78_9ZZZZ</name>
<protein>
    <submittedName>
        <fullName evidence="5">5-carboxymethyl-2-hydroxymuconate semialdehyde dehydrogenase oxidoreductase protein</fullName>
        <ecNumber evidence="5">1.2.1.60</ecNumber>
    </submittedName>
</protein>
<comment type="similarity">
    <text evidence="1">Belongs to the aldehyde dehydrogenase family.</text>
</comment>
<dbReference type="FunFam" id="3.40.309.10:FF:000012">
    <property type="entry name" value="Betaine aldehyde dehydrogenase"/>
    <property type="match status" value="1"/>
</dbReference>
<proteinExistence type="inferred from homology"/>
<keyword evidence="2 5" id="KW-0560">Oxidoreductase</keyword>
<evidence type="ECO:0000256" key="2">
    <source>
        <dbReference type="ARBA" id="ARBA00023002"/>
    </source>
</evidence>
<dbReference type="InterPro" id="IPR029510">
    <property type="entry name" value="Ald_DH_CS_GLU"/>
</dbReference>
<dbReference type="SUPFAM" id="SSF53720">
    <property type="entry name" value="ALDH-like"/>
    <property type="match status" value="1"/>
</dbReference>
<dbReference type="Gene3D" id="3.40.605.10">
    <property type="entry name" value="Aldehyde Dehydrogenase, Chain A, domain 1"/>
    <property type="match status" value="1"/>
</dbReference>
<reference evidence="5" key="1">
    <citation type="submission" date="2015-10" db="EMBL/GenBank/DDBJ databases">
        <authorList>
            <person name="Gilbert D.G."/>
        </authorList>
    </citation>
    <scope>NUCLEOTIDE SEQUENCE</scope>
</reference>
<dbReference type="CDD" id="cd07093">
    <property type="entry name" value="ALDH_F8_HMSADH"/>
    <property type="match status" value="1"/>
</dbReference>
<dbReference type="FunFam" id="3.40.605.10:FF:000001">
    <property type="entry name" value="Aldehyde dehydrogenase 1"/>
    <property type="match status" value="1"/>
</dbReference>
<dbReference type="InterPro" id="IPR016161">
    <property type="entry name" value="Ald_DH/histidinol_DH"/>
</dbReference>
<feature type="domain" description="Aldehyde dehydrogenase" evidence="4">
    <location>
        <begin position="18"/>
        <end position="486"/>
    </location>
</feature>
<gene>
    <name evidence="5" type="ORF">MGWOODY_XGa64</name>
</gene>
<organism evidence="5">
    <name type="scientific">hydrothermal vent metagenome</name>
    <dbReference type="NCBI Taxonomy" id="652676"/>
    <lineage>
        <taxon>unclassified sequences</taxon>
        <taxon>metagenomes</taxon>
        <taxon>ecological metagenomes</taxon>
    </lineage>
</organism>
<dbReference type="Pfam" id="PF00171">
    <property type="entry name" value="Aldedh"/>
    <property type="match status" value="1"/>
</dbReference>
<keyword evidence="3" id="KW-0520">NAD</keyword>
<dbReference type="EMBL" id="CZRL01000099">
    <property type="protein sequence ID" value="CUS54028.1"/>
    <property type="molecule type" value="Genomic_DNA"/>
</dbReference>
<evidence type="ECO:0000256" key="3">
    <source>
        <dbReference type="ARBA" id="ARBA00023027"/>
    </source>
</evidence>
<dbReference type="NCBIfam" id="TIGR03216">
    <property type="entry name" value="OH_muco_semi_DH"/>
    <property type="match status" value="1"/>
</dbReference>
<dbReference type="PANTHER" id="PTHR43720">
    <property type="entry name" value="2-AMINOMUCONIC SEMIALDEHYDE DEHYDROGENASE"/>
    <property type="match status" value="1"/>
</dbReference>